<proteinExistence type="predicted"/>
<evidence type="ECO:0000313" key="2">
    <source>
        <dbReference type="EMBL" id="KAJ1202779.1"/>
    </source>
</evidence>
<protein>
    <recommendedName>
        <fullName evidence="4">Secreted protein</fullName>
    </recommendedName>
</protein>
<dbReference type="Proteomes" id="UP001066276">
    <property type="component" value="Chromosome 2_1"/>
</dbReference>
<accession>A0AAV7VRS4</accession>
<gene>
    <name evidence="2" type="ORF">NDU88_006575</name>
</gene>
<evidence type="ECO:0000256" key="1">
    <source>
        <dbReference type="SAM" id="MobiDB-lite"/>
    </source>
</evidence>
<evidence type="ECO:0000313" key="3">
    <source>
        <dbReference type="Proteomes" id="UP001066276"/>
    </source>
</evidence>
<sequence>MQRQPRLTPISLLAAGPCLIRSSLSLWPRAAEFDGATRWQDPPIASVVVNPIPEESRYTGERLSLSRSAFRALRSTGVRSGQGETDSGHTSPGDRAADRGRIIAPEESRSTGRAQAAPGQSPGQGRLVLCLSVTGRGRAGPPL</sequence>
<comment type="caution">
    <text evidence="2">The sequence shown here is derived from an EMBL/GenBank/DDBJ whole genome shotgun (WGS) entry which is preliminary data.</text>
</comment>
<feature type="compositionally biased region" description="Basic and acidic residues" evidence="1">
    <location>
        <begin position="95"/>
        <end position="110"/>
    </location>
</feature>
<evidence type="ECO:0008006" key="4">
    <source>
        <dbReference type="Google" id="ProtNLM"/>
    </source>
</evidence>
<feature type="region of interest" description="Disordered" evidence="1">
    <location>
        <begin position="74"/>
        <end position="127"/>
    </location>
</feature>
<dbReference type="AlphaFoldDB" id="A0AAV7VRS4"/>
<feature type="compositionally biased region" description="Polar residues" evidence="1">
    <location>
        <begin position="77"/>
        <end position="90"/>
    </location>
</feature>
<reference evidence="2" key="1">
    <citation type="journal article" date="2022" name="bioRxiv">
        <title>Sequencing and chromosome-scale assembly of the giantPleurodeles waltlgenome.</title>
        <authorList>
            <person name="Brown T."/>
            <person name="Elewa A."/>
            <person name="Iarovenko S."/>
            <person name="Subramanian E."/>
            <person name="Araus A.J."/>
            <person name="Petzold A."/>
            <person name="Susuki M."/>
            <person name="Suzuki K.-i.T."/>
            <person name="Hayashi T."/>
            <person name="Toyoda A."/>
            <person name="Oliveira C."/>
            <person name="Osipova E."/>
            <person name="Leigh N.D."/>
            <person name="Simon A."/>
            <person name="Yun M.H."/>
        </authorList>
    </citation>
    <scope>NUCLEOTIDE SEQUENCE</scope>
    <source>
        <strain evidence="2">20211129_DDA</strain>
        <tissue evidence="2">Liver</tissue>
    </source>
</reference>
<keyword evidence="3" id="KW-1185">Reference proteome</keyword>
<name>A0AAV7VRS4_PLEWA</name>
<organism evidence="2 3">
    <name type="scientific">Pleurodeles waltl</name>
    <name type="common">Iberian ribbed newt</name>
    <dbReference type="NCBI Taxonomy" id="8319"/>
    <lineage>
        <taxon>Eukaryota</taxon>
        <taxon>Metazoa</taxon>
        <taxon>Chordata</taxon>
        <taxon>Craniata</taxon>
        <taxon>Vertebrata</taxon>
        <taxon>Euteleostomi</taxon>
        <taxon>Amphibia</taxon>
        <taxon>Batrachia</taxon>
        <taxon>Caudata</taxon>
        <taxon>Salamandroidea</taxon>
        <taxon>Salamandridae</taxon>
        <taxon>Pleurodelinae</taxon>
        <taxon>Pleurodeles</taxon>
    </lineage>
</organism>
<dbReference type="EMBL" id="JANPWB010000003">
    <property type="protein sequence ID" value="KAJ1202779.1"/>
    <property type="molecule type" value="Genomic_DNA"/>
</dbReference>